<proteinExistence type="predicted"/>
<evidence type="ECO:0000313" key="2">
    <source>
        <dbReference type="EMBL" id="KAK7458936.1"/>
    </source>
</evidence>
<protein>
    <recommendedName>
        <fullName evidence="1">Ribosomal RNA large subunit methyltransferase K/L-like methyltransferase domain-containing protein</fullName>
    </recommendedName>
</protein>
<accession>A0ABD0J4C8</accession>
<reference evidence="2 3" key="1">
    <citation type="journal article" date="2023" name="Sci. Data">
        <title>Genome assembly of the Korean intertidal mud-creeper Batillaria attramentaria.</title>
        <authorList>
            <person name="Patra A.K."/>
            <person name="Ho P.T."/>
            <person name="Jun S."/>
            <person name="Lee S.J."/>
            <person name="Kim Y."/>
            <person name="Won Y.J."/>
        </authorList>
    </citation>
    <scope>NUCLEOTIDE SEQUENCE [LARGE SCALE GENOMIC DNA]</scope>
    <source>
        <strain evidence="2">Wonlab-2016</strain>
    </source>
</reference>
<feature type="domain" description="Ribosomal RNA large subunit methyltransferase K/L-like methyltransferase" evidence="1">
    <location>
        <begin position="154"/>
        <end position="295"/>
    </location>
</feature>
<dbReference type="AlphaFoldDB" id="A0ABD0J4C8"/>
<sequence>MKVHTTCGRGTETFAENEVIGRLQAHVLSVEDGKVFFETESRSTDFNKILDLKTVERVFATIAHFPTVEIKGNGKVRFLHDLKGRILNPTALKEAAKLVQRRLAKECGVKLSLMLGWAVDLQSPQVEVCIHVNDDFVTAGIPFTQRPLSKRSYILDPGLRSTVSWIMAHVAEIQPTDRVLDPMCGKATVLLEAAMQNTKAAEFIGCDSNAEQLAVASKNITFAGLRSCVHLICADATNLPLSTASVEKIVCDAPFGQKFTTSTSLPSFYHKLLKELHRVLAPEGRLVLLTSQDLVPVVEHCIQRLHLEDAEHLSQQLIHDTVFDCSLSGRQEKLCGTHKTDDADDSSPHDTFQLTRSASSLRQLQNLAEESDDSVRCESVRLKENAVGSETQLPSVGQTGTDDLEGLVCTAVHTFKEEDDTKLSSVFSDGEVSEPTQKLVGKKKINAVDVPSSEFTLSQCDESSLHSKLSCSSSADPVADLKHLGCESLKTLCIKTKHYVKLGETHAYIMVMEKD</sequence>
<dbReference type="GO" id="GO:0043527">
    <property type="term" value="C:tRNA methyltransferase complex"/>
    <property type="evidence" value="ECO:0007669"/>
    <property type="project" value="UniProtKB-ARBA"/>
</dbReference>
<dbReference type="InterPro" id="IPR000241">
    <property type="entry name" value="RlmKL-like_Mtase"/>
</dbReference>
<dbReference type="Proteomes" id="UP001519460">
    <property type="component" value="Unassembled WGS sequence"/>
</dbReference>
<dbReference type="CDD" id="cd11715">
    <property type="entry name" value="THUMP_AdoMetMT"/>
    <property type="match status" value="1"/>
</dbReference>
<dbReference type="SUPFAM" id="SSF53335">
    <property type="entry name" value="S-adenosyl-L-methionine-dependent methyltransferases"/>
    <property type="match status" value="1"/>
</dbReference>
<dbReference type="InterPro" id="IPR029063">
    <property type="entry name" value="SAM-dependent_MTases_sf"/>
</dbReference>
<keyword evidence="3" id="KW-1185">Reference proteome</keyword>
<comment type="caution">
    <text evidence="2">The sequence shown here is derived from an EMBL/GenBank/DDBJ whole genome shotgun (WGS) entry which is preliminary data.</text>
</comment>
<gene>
    <name evidence="2" type="ORF">BaRGS_00039067</name>
</gene>
<dbReference type="CDD" id="cd02440">
    <property type="entry name" value="AdoMet_MTases"/>
    <property type="match status" value="1"/>
</dbReference>
<name>A0ABD0J4C8_9CAEN</name>
<evidence type="ECO:0000259" key="1">
    <source>
        <dbReference type="Pfam" id="PF01170"/>
    </source>
</evidence>
<evidence type="ECO:0000313" key="3">
    <source>
        <dbReference type="Proteomes" id="UP001519460"/>
    </source>
</evidence>
<dbReference type="Gene3D" id="3.40.50.150">
    <property type="entry name" value="Vaccinia Virus protein VP39"/>
    <property type="match status" value="1"/>
</dbReference>
<dbReference type="EMBL" id="JACVVK020000662">
    <property type="protein sequence ID" value="KAK7458936.1"/>
    <property type="molecule type" value="Genomic_DNA"/>
</dbReference>
<organism evidence="2 3">
    <name type="scientific">Batillaria attramentaria</name>
    <dbReference type="NCBI Taxonomy" id="370345"/>
    <lineage>
        <taxon>Eukaryota</taxon>
        <taxon>Metazoa</taxon>
        <taxon>Spiralia</taxon>
        <taxon>Lophotrochozoa</taxon>
        <taxon>Mollusca</taxon>
        <taxon>Gastropoda</taxon>
        <taxon>Caenogastropoda</taxon>
        <taxon>Sorbeoconcha</taxon>
        <taxon>Cerithioidea</taxon>
        <taxon>Batillariidae</taxon>
        <taxon>Batillaria</taxon>
    </lineage>
</organism>
<dbReference type="PANTHER" id="PTHR14911:SF1">
    <property type="entry name" value="THUMP DOMAIN-CONTAINING PROTEIN 2"/>
    <property type="match status" value="1"/>
</dbReference>
<dbReference type="PANTHER" id="PTHR14911">
    <property type="entry name" value="THUMP DOMAIN-CONTAINING"/>
    <property type="match status" value="1"/>
</dbReference>
<dbReference type="Pfam" id="PF01170">
    <property type="entry name" value="UPF0020"/>
    <property type="match status" value="1"/>
</dbReference>